<keyword evidence="1" id="KW-1133">Transmembrane helix</keyword>
<comment type="caution">
    <text evidence="2">The sequence shown here is derived from an EMBL/GenBank/DDBJ whole genome shotgun (WGS) entry which is preliminary data.</text>
</comment>
<dbReference type="RefSeq" id="WP_190470736.1">
    <property type="nucleotide sequence ID" value="NZ_JACJPW010000082.1"/>
</dbReference>
<evidence type="ECO:0000313" key="3">
    <source>
        <dbReference type="Proteomes" id="UP000641646"/>
    </source>
</evidence>
<reference evidence="2" key="1">
    <citation type="journal article" date="2015" name="ISME J.">
        <title>Draft Genome Sequence of Streptomyces incarnatus NRRL8089, which Produces the Nucleoside Antibiotic Sinefungin.</title>
        <authorList>
            <person name="Oshima K."/>
            <person name="Hattori M."/>
            <person name="Shimizu H."/>
            <person name="Fukuda K."/>
            <person name="Nemoto M."/>
            <person name="Inagaki K."/>
            <person name="Tamura T."/>
        </authorList>
    </citation>
    <scope>NUCLEOTIDE SEQUENCE</scope>
    <source>
        <strain evidence="2">FACHB-1375</strain>
    </source>
</reference>
<evidence type="ECO:0000256" key="1">
    <source>
        <dbReference type="SAM" id="Phobius"/>
    </source>
</evidence>
<gene>
    <name evidence="2" type="ORF">H6G03_25650</name>
</gene>
<keyword evidence="1" id="KW-0812">Transmembrane</keyword>
<reference evidence="2" key="2">
    <citation type="submission" date="2020-08" db="EMBL/GenBank/DDBJ databases">
        <authorList>
            <person name="Chen M."/>
            <person name="Teng W."/>
            <person name="Zhao L."/>
            <person name="Hu C."/>
            <person name="Zhou Y."/>
            <person name="Han B."/>
            <person name="Song L."/>
            <person name="Shu W."/>
        </authorList>
    </citation>
    <scope>NUCLEOTIDE SEQUENCE</scope>
    <source>
        <strain evidence="2">FACHB-1375</strain>
    </source>
</reference>
<evidence type="ECO:0000313" key="2">
    <source>
        <dbReference type="EMBL" id="MBD2184412.1"/>
    </source>
</evidence>
<dbReference type="EMBL" id="JACJPW010000082">
    <property type="protein sequence ID" value="MBD2184412.1"/>
    <property type="molecule type" value="Genomic_DNA"/>
</dbReference>
<proteinExistence type="predicted"/>
<organism evidence="2 3">
    <name type="scientific">Aerosakkonema funiforme FACHB-1375</name>
    <dbReference type="NCBI Taxonomy" id="2949571"/>
    <lineage>
        <taxon>Bacteria</taxon>
        <taxon>Bacillati</taxon>
        <taxon>Cyanobacteriota</taxon>
        <taxon>Cyanophyceae</taxon>
        <taxon>Oscillatoriophycideae</taxon>
        <taxon>Aerosakkonematales</taxon>
        <taxon>Aerosakkonemataceae</taxon>
        <taxon>Aerosakkonema</taxon>
    </lineage>
</organism>
<dbReference type="AlphaFoldDB" id="A0A926VIH4"/>
<dbReference type="Proteomes" id="UP000641646">
    <property type="component" value="Unassembled WGS sequence"/>
</dbReference>
<keyword evidence="1" id="KW-0472">Membrane</keyword>
<sequence length="77" mass="8572">MISDRPNKPQKTPPIPLRLVLIVPFVLQIVGAVGLVGYLSYRSGQVAVEKLADKLMTQTSKHIEQHLDSYLGKAFKQ</sequence>
<keyword evidence="3" id="KW-1185">Reference proteome</keyword>
<feature type="transmembrane region" description="Helical" evidence="1">
    <location>
        <begin position="20"/>
        <end position="41"/>
    </location>
</feature>
<name>A0A926VIH4_9CYAN</name>
<accession>A0A926VIH4</accession>
<protein>
    <submittedName>
        <fullName evidence="2">Uncharacterized protein</fullName>
    </submittedName>
</protein>